<sequence>MQREQIFPYKGQAKWSKDLLSVRFTPSSDWIMLIMEATEVMIGRKFKAAKNKAAK</sequence>
<dbReference type="EMBL" id="AP021906">
    <property type="protein sequence ID" value="BBP88613.1"/>
    <property type="molecule type" value="Genomic_DNA"/>
</dbReference>
<evidence type="ECO:0000313" key="1">
    <source>
        <dbReference type="EMBL" id="BBP88613.1"/>
    </source>
</evidence>
<name>A0A5S9M662_BACIA</name>
<dbReference type="Proteomes" id="UP000464658">
    <property type="component" value="Chromosome"/>
</dbReference>
<proteinExistence type="predicted"/>
<protein>
    <submittedName>
        <fullName evidence="1">Uncharacterized protein</fullName>
    </submittedName>
</protein>
<accession>A0A5S9M662</accession>
<organism evidence="1 2">
    <name type="scientific">Bacillus safensis</name>
    <dbReference type="NCBI Taxonomy" id="561879"/>
    <lineage>
        <taxon>Bacteria</taxon>
        <taxon>Bacillati</taxon>
        <taxon>Bacillota</taxon>
        <taxon>Bacilli</taxon>
        <taxon>Bacillales</taxon>
        <taxon>Bacillaceae</taxon>
        <taxon>Bacillus</taxon>
    </lineage>
</organism>
<gene>
    <name evidence="1" type="ORF">BsIDN1_22310</name>
</gene>
<evidence type="ECO:0000313" key="2">
    <source>
        <dbReference type="Proteomes" id="UP000464658"/>
    </source>
</evidence>
<dbReference type="AlphaFoldDB" id="A0A5S9M662"/>
<reference evidence="1 2" key="1">
    <citation type="submission" date="2019-12" db="EMBL/GenBank/DDBJ databases">
        <title>Full genome sequence of a Bacillus safensis strain isolated from commercially available natto in Indonesia.</title>
        <authorList>
            <person name="Yoshida M."/>
            <person name="Uomi M."/>
            <person name="Waturangi D."/>
            <person name="Ekaputri J.J."/>
            <person name="Setiamarga D.H.E."/>
        </authorList>
    </citation>
    <scope>NUCLEOTIDE SEQUENCE [LARGE SCALE GENOMIC DNA]</scope>
    <source>
        <strain evidence="1 2">IDN1</strain>
    </source>
</reference>